<evidence type="ECO:0000256" key="1">
    <source>
        <dbReference type="SAM" id="MobiDB-lite"/>
    </source>
</evidence>
<evidence type="ECO:0000313" key="3">
    <source>
        <dbReference type="EMBL" id="UPT84295.1"/>
    </source>
</evidence>
<organism evidence="3 4">
    <name type="scientific">Bradyrhizobium barranii subsp. apii</name>
    <dbReference type="NCBI Taxonomy" id="2819348"/>
    <lineage>
        <taxon>Bacteria</taxon>
        <taxon>Pseudomonadati</taxon>
        <taxon>Pseudomonadota</taxon>
        <taxon>Alphaproteobacteria</taxon>
        <taxon>Hyphomicrobiales</taxon>
        <taxon>Nitrobacteraceae</taxon>
        <taxon>Bradyrhizobium</taxon>
        <taxon>Bradyrhizobium barranii</taxon>
    </lineage>
</organism>
<accession>A0A8T5VB83</accession>
<feature type="region of interest" description="Disordered" evidence="1">
    <location>
        <begin position="53"/>
        <end position="87"/>
    </location>
</feature>
<dbReference type="Proteomes" id="UP000551709">
    <property type="component" value="Chromosome"/>
</dbReference>
<dbReference type="EMBL" id="CP096255">
    <property type="protein sequence ID" value="UPT84295.1"/>
    <property type="molecule type" value="Genomic_DNA"/>
</dbReference>
<proteinExistence type="predicted"/>
<reference evidence="3" key="1">
    <citation type="journal article" date="2017" name="Syst. Appl. Microbiol.">
        <title>Soybeans inoculated with root zone soils of Canadian native legumes harbour diverse and novel Bradyrhizobium spp. that possess agricultural potential.</title>
        <authorList>
            <person name="Bromfield E.S.P."/>
            <person name="Cloutier S."/>
            <person name="Tambong J.T."/>
            <person name="Tran Thi T.V."/>
        </authorList>
    </citation>
    <scope>NUCLEOTIDE SEQUENCE</scope>
    <source>
        <strain evidence="3">1S5</strain>
    </source>
</reference>
<evidence type="ECO:0000256" key="2">
    <source>
        <dbReference type="SAM" id="Phobius"/>
    </source>
</evidence>
<dbReference type="RefSeq" id="WP_166095501.1">
    <property type="nucleotide sequence ID" value="NZ_CP096255.1"/>
</dbReference>
<feature type="compositionally biased region" description="Pro residues" evidence="1">
    <location>
        <begin position="58"/>
        <end position="67"/>
    </location>
</feature>
<protein>
    <submittedName>
        <fullName evidence="3">Uncharacterized protein</fullName>
    </submittedName>
</protein>
<keyword evidence="2" id="KW-1133">Transmembrane helix</keyword>
<feature type="transmembrane region" description="Helical" evidence="2">
    <location>
        <begin position="12"/>
        <end position="33"/>
    </location>
</feature>
<keyword evidence="2" id="KW-0812">Transmembrane</keyword>
<gene>
    <name evidence="3" type="ORF">HAP41_0000028415</name>
</gene>
<evidence type="ECO:0000313" key="4">
    <source>
        <dbReference type="Proteomes" id="UP000551709"/>
    </source>
</evidence>
<sequence length="108" mass="11746">MQSKVIFPDRLLEIGIFSVILLAAGYWATLFVMGRRDDVIHGKFVHVDEEGDFTPAAMPAPPPPFPKRPGKAAQPDKVQPAKAEARPVNSDALQSLLAAIQQDLKTIA</sequence>
<reference evidence="3" key="2">
    <citation type="submission" date="2022-04" db="EMBL/GenBank/DDBJ databases">
        <authorList>
            <person name="Bromfield E.S.P."/>
            <person name="Cloutier S."/>
        </authorList>
    </citation>
    <scope>NUCLEOTIDE SEQUENCE</scope>
    <source>
        <strain evidence="3">1S5</strain>
    </source>
</reference>
<dbReference type="AlphaFoldDB" id="A0A8T5VB83"/>
<name>A0A8T5VB83_9BRAD</name>
<keyword evidence="2" id="KW-0472">Membrane</keyword>